<dbReference type="KEGG" id="pfy:PFICI_14844"/>
<dbReference type="InParanoid" id="W3WHJ3"/>
<keyword evidence="2" id="KW-1185">Reference proteome</keyword>
<dbReference type="OMA" id="ENACGES"/>
<proteinExistence type="predicted"/>
<dbReference type="GeneID" id="19279857"/>
<dbReference type="eggNOG" id="ENOG502RNAU">
    <property type="taxonomic scope" value="Eukaryota"/>
</dbReference>
<accession>W3WHJ3</accession>
<dbReference type="Proteomes" id="UP000030651">
    <property type="component" value="Unassembled WGS sequence"/>
</dbReference>
<evidence type="ECO:0000313" key="1">
    <source>
        <dbReference type="EMBL" id="ETS73239.1"/>
    </source>
</evidence>
<name>W3WHJ3_PESFW</name>
<dbReference type="AlphaFoldDB" id="W3WHJ3"/>
<dbReference type="STRING" id="1229662.W3WHJ3"/>
<dbReference type="HOGENOM" id="CLU_735894_0_0_1"/>
<gene>
    <name evidence="1" type="ORF">PFICI_14844</name>
</gene>
<protein>
    <submittedName>
        <fullName evidence="1">Uncharacterized protein</fullName>
    </submittedName>
</protein>
<organism evidence="1 2">
    <name type="scientific">Pestalotiopsis fici (strain W106-1 / CGMCC3.15140)</name>
    <dbReference type="NCBI Taxonomy" id="1229662"/>
    <lineage>
        <taxon>Eukaryota</taxon>
        <taxon>Fungi</taxon>
        <taxon>Dikarya</taxon>
        <taxon>Ascomycota</taxon>
        <taxon>Pezizomycotina</taxon>
        <taxon>Sordariomycetes</taxon>
        <taxon>Xylariomycetidae</taxon>
        <taxon>Amphisphaeriales</taxon>
        <taxon>Sporocadaceae</taxon>
        <taxon>Pestalotiopsis</taxon>
    </lineage>
</organism>
<dbReference type="EMBL" id="KI912122">
    <property type="protein sequence ID" value="ETS73239.1"/>
    <property type="molecule type" value="Genomic_DNA"/>
</dbReference>
<sequence>MDPRSPGANSRESLANFDGLRDIRNLYKDEGLQAAALGMQFPIPYYDHRPQHLGMNGLDVMVVLIRHLYRHMVAEDREKVAEDEEENPLLRLAWCMFDKDRETAKRQDDVREDIMRWLRKEHRVHPSLAFEDLAESRIMVETMFSKPPFLLYHPIVPCKARADGHEWKPTRFHPKDNAASSLVTWDGHGDLGEFISNEMFGIQNDDRGNNYYYTFDQPTFIRVQYTNVNNTKTYKDLAEICVENKLVHEDGSLIPTWDKGMDDPRDNWVRINYRLIAAVRARDPNTPKDRDFIRRWHISGKPLLDPEESSFSSQQWKIGSGNGTYVLYYCMLPETHRRPLAAGELPEQTIRDRSLKANFDRMSSAVRNASKEAESQ</sequence>
<dbReference type="OrthoDB" id="4773508at2759"/>
<evidence type="ECO:0000313" key="2">
    <source>
        <dbReference type="Proteomes" id="UP000030651"/>
    </source>
</evidence>
<reference evidence="2" key="1">
    <citation type="journal article" date="2015" name="BMC Genomics">
        <title>Genomic and transcriptomic analysis of the endophytic fungus Pestalotiopsis fici reveals its lifestyle and high potential for synthesis of natural products.</title>
        <authorList>
            <person name="Wang X."/>
            <person name="Zhang X."/>
            <person name="Liu L."/>
            <person name="Xiang M."/>
            <person name="Wang W."/>
            <person name="Sun X."/>
            <person name="Che Y."/>
            <person name="Guo L."/>
            <person name="Liu G."/>
            <person name="Guo L."/>
            <person name="Wang C."/>
            <person name="Yin W.B."/>
            <person name="Stadler M."/>
            <person name="Zhang X."/>
            <person name="Liu X."/>
        </authorList>
    </citation>
    <scope>NUCLEOTIDE SEQUENCE [LARGE SCALE GENOMIC DNA]</scope>
    <source>
        <strain evidence="2">W106-1 / CGMCC3.15140</strain>
    </source>
</reference>
<dbReference type="RefSeq" id="XP_007841616.1">
    <property type="nucleotide sequence ID" value="XM_007843425.1"/>
</dbReference>